<protein>
    <submittedName>
        <fullName evidence="1">Uncharacterized protein</fullName>
    </submittedName>
</protein>
<evidence type="ECO:0000313" key="1">
    <source>
        <dbReference type="EMBL" id="MCP1257704.1"/>
    </source>
</evidence>
<name>A0ABT1EXM3_9PROT</name>
<reference evidence="1 2" key="1">
    <citation type="submission" date="2022-06" db="EMBL/GenBank/DDBJ databases">
        <title>Acetobacer genomes from food samples.</title>
        <authorList>
            <person name="Sombolestani A."/>
        </authorList>
    </citation>
    <scope>NUCLEOTIDE SEQUENCE [LARGE SCALE GENOMIC DNA]</scope>
    <source>
        <strain evidence="1 2">R-83285</strain>
    </source>
</reference>
<keyword evidence="2" id="KW-1185">Reference proteome</keyword>
<proteinExistence type="predicted"/>
<accession>A0ABT1EXM3</accession>
<evidence type="ECO:0000313" key="2">
    <source>
        <dbReference type="Proteomes" id="UP001523528"/>
    </source>
</evidence>
<sequence length="143" mass="15287">MALAAADMAGYGGCVGLLSPCGAVAYMGTGWWHALMDSVAESASRAFVHVLDCDSSPAGALMALRCGQQAAILRPQNPQYETVRALYAQQNATLLSQRPPSFNLIMPLSAISSLVGYFAHGYCQHQHPENNVPDTRQKKDCST</sequence>
<dbReference type="Proteomes" id="UP001523528">
    <property type="component" value="Unassembled WGS sequence"/>
</dbReference>
<gene>
    <name evidence="1" type="ORF">NKW50_03760</name>
</gene>
<organism evidence="1 2">
    <name type="scientific">Acetobacter lambici</name>
    <dbReference type="NCBI Taxonomy" id="1332824"/>
    <lineage>
        <taxon>Bacteria</taxon>
        <taxon>Pseudomonadati</taxon>
        <taxon>Pseudomonadota</taxon>
        <taxon>Alphaproteobacteria</taxon>
        <taxon>Acetobacterales</taxon>
        <taxon>Acetobacteraceae</taxon>
        <taxon>Acetobacter</taxon>
    </lineage>
</organism>
<dbReference type="RefSeq" id="WP_165991048.1">
    <property type="nucleotide sequence ID" value="NZ_JAMYZY010000003.1"/>
</dbReference>
<dbReference type="EMBL" id="JAMYZZ010000003">
    <property type="protein sequence ID" value="MCP1257704.1"/>
    <property type="molecule type" value="Genomic_DNA"/>
</dbReference>
<comment type="caution">
    <text evidence="1">The sequence shown here is derived from an EMBL/GenBank/DDBJ whole genome shotgun (WGS) entry which is preliminary data.</text>
</comment>